<evidence type="ECO:0000313" key="2">
    <source>
        <dbReference type="Proteomes" id="UP000016933"/>
    </source>
</evidence>
<dbReference type="OrthoDB" id="5240110at2759"/>
<evidence type="ECO:0000313" key="1">
    <source>
        <dbReference type="EMBL" id="EME38143.1"/>
    </source>
</evidence>
<accession>M2XZN6</accession>
<dbReference type="Proteomes" id="UP000016933">
    <property type="component" value="Unassembled WGS sequence"/>
</dbReference>
<organism evidence="1 2">
    <name type="scientific">Dothistroma septosporum (strain NZE10 / CBS 128990)</name>
    <name type="common">Red band needle blight fungus</name>
    <name type="synonym">Mycosphaerella pini</name>
    <dbReference type="NCBI Taxonomy" id="675120"/>
    <lineage>
        <taxon>Eukaryota</taxon>
        <taxon>Fungi</taxon>
        <taxon>Dikarya</taxon>
        <taxon>Ascomycota</taxon>
        <taxon>Pezizomycotina</taxon>
        <taxon>Dothideomycetes</taxon>
        <taxon>Dothideomycetidae</taxon>
        <taxon>Mycosphaerellales</taxon>
        <taxon>Mycosphaerellaceae</taxon>
        <taxon>Dothistroma</taxon>
    </lineage>
</organism>
<keyword evidence="2" id="KW-1185">Reference proteome</keyword>
<dbReference type="eggNOG" id="ENOG502R8ZW">
    <property type="taxonomic scope" value="Eukaryota"/>
</dbReference>
<proteinExistence type="predicted"/>
<dbReference type="OMA" id="ESKAGWW"/>
<dbReference type="AlphaFoldDB" id="M2XZN6"/>
<reference evidence="1 2" key="2">
    <citation type="journal article" date="2012" name="PLoS Pathog.">
        <title>Diverse lifestyles and strategies of plant pathogenesis encoded in the genomes of eighteen Dothideomycetes fungi.</title>
        <authorList>
            <person name="Ohm R.A."/>
            <person name="Feau N."/>
            <person name="Henrissat B."/>
            <person name="Schoch C.L."/>
            <person name="Horwitz B.A."/>
            <person name="Barry K.W."/>
            <person name="Condon B.J."/>
            <person name="Copeland A.C."/>
            <person name="Dhillon B."/>
            <person name="Glaser F."/>
            <person name="Hesse C.N."/>
            <person name="Kosti I."/>
            <person name="LaButti K."/>
            <person name="Lindquist E.A."/>
            <person name="Lucas S."/>
            <person name="Salamov A.A."/>
            <person name="Bradshaw R.E."/>
            <person name="Ciuffetti L."/>
            <person name="Hamelin R.C."/>
            <person name="Kema G.H.J."/>
            <person name="Lawrence C."/>
            <person name="Scott J.A."/>
            <person name="Spatafora J.W."/>
            <person name="Turgeon B.G."/>
            <person name="de Wit P.J.G.M."/>
            <person name="Zhong S."/>
            <person name="Goodwin S.B."/>
            <person name="Grigoriev I.V."/>
        </authorList>
    </citation>
    <scope>NUCLEOTIDE SEQUENCE [LARGE SCALE GENOMIC DNA]</scope>
    <source>
        <strain evidence="2">NZE10 / CBS 128990</strain>
    </source>
</reference>
<reference evidence="2" key="1">
    <citation type="journal article" date="2012" name="PLoS Genet.">
        <title>The genomes of the fungal plant pathogens Cladosporium fulvum and Dothistroma septosporum reveal adaptation to different hosts and lifestyles but also signatures of common ancestry.</title>
        <authorList>
            <person name="de Wit P.J.G.M."/>
            <person name="van der Burgt A."/>
            <person name="Oekmen B."/>
            <person name="Stergiopoulos I."/>
            <person name="Abd-Elsalam K.A."/>
            <person name="Aerts A.L."/>
            <person name="Bahkali A.H."/>
            <person name="Beenen H.G."/>
            <person name="Chettri P."/>
            <person name="Cox M.P."/>
            <person name="Datema E."/>
            <person name="de Vries R.P."/>
            <person name="Dhillon B."/>
            <person name="Ganley A.R."/>
            <person name="Griffiths S.A."/>
            <person name="Guo Y."/>
            <person name="Hamelin R.C."/>
            <person name="Henrissat B."/>
            <person name="Kabir M.S."/>
            <person name="Jashni M.K."/>
            <person name="Kema G."/>
            <person name="Klaubauf S."/>
            <person name="Lapidus A."/>
            <person name="Levasseur A."/>
            <person name="Lindquist E."/>
            <person name="Mehrabi R."/>
            <person name="Ohm R.A."/>
            <person name="Owen T.J."/>
            <person name="Salamov A."/>
            <person name="Schwelm A."/>
            <person name="Schijlen E."/>
            <person name="Sun H."/>
            <person name="van den Burg H.A."/>
            <person name="van Ham R.C.H.J."/>
            <person name="Zhang S."/>
            <person name="Goodwin S.B."/>
            <person name="Grigoriev I.V."/>
            <person name="Collemare J."/>
            <person name="Bradshaw R.E."/>
        </authorList>
    </citation>
    <scope>NUCLEOTIDE SEQUENCE [LARGE SCALE GENOMIC DNA]</scope>
    <source>
        <strain evidence="2">NZE10 / CBS 128990</strain>
    </source>
</reference>
<gene>
    <name evidence="1" type="ORF">DOTSEDRAFT_57673</name>
</gene>
<dbReference type="EMBL" id="KB446548">
    <property type="protein sequence ID" value="EME38143.1"/>
    <property type="molecule type" value="Genomic_DNA"/>
</dbReference>
<dbReference type="HOGENOM" id="CLU_1061837_0_0_1"/>
<sequence length="262" mass="28660">MSSSLRPLIPTITTSRSVSITQTRKASILFALGALSNSRETQHFNKLSRLDRVEHSPNLKLIKTSEIDPYPLPTPPLSTASLVRDGARTSSSVAVWDRKALQAGRAILSDNARRLSRMARTVERTKRREMKAKHTRQAELAAWAQERQKMRAEQRSAGVLILASVATATGLAMWRFWPQETARDSGEMGRRIAERARASIPLPAARSVGDVAGGTSLVEAVGVGALPVTGVSTPIVPEVTTITAEPTKSWGWSLKNTFWKVQ</sequence>
<name>M2XZN6_DOTSN</name>
<protein>
    <submittedName>
        <fullName evidence="1">Uncharacterized protein</fullName>
    </submittedName>
</protein>